<feature type="transmembrane region" description="Helical" evidence="7">
    <location>
        <begin position="209"/>
        <end position="239"/>
    </location>
</feature>
<protein>
    <submittedName>
        <fullName evidence="8">AEC family transporter</fullName>
    </submittedName>
</protein>
<comment type="subcellular location">
    <subcellularLocation>
        <location evidence="1">Membrane</location>
        <topology evidence="1">Multi-pass membrane protein</topology>
    </subcellularLocation>
</comment>
<dbReference type="Pfam" id="PF03547">
    <property type="entry name" value="Mem_trans"/>
    <property type="match status" value="1"/>
</dbReference>
<evidence type="ECO:0000256" key="5">
    <source>
        <dbReference type="ARBA" id="ARBA00022989"/>
    </source>
</evidence>
<evidence type="ECO:0000256" key="3">
    <source>
        <dbReference type="ARBA" id="ARBA00022475"/>
    </source>
</evidence>
<evidence type="ECO:0000313" key="8">
    <source>
        <dbReference type="EMBL" id="WNL32953.1"/>
    </source>
</evidence>
<feature type="transmembrane region" description="Helical" evidence="7">
    <location>
        <begin position="168"/>
        <end position="188"/>
    </location>
</feature>
<evidence type="ECO:0000256" key="2">
    <source>
        <dbReference type="ARBA" id="ARBA00022448"/>
    </source>
</evidence>
<gene>
    <name evidence="9" type="ORF">RJG58_01535</name>
    <name evidence="10" type="ORF">RMP69_01535</name>
    <name evidence="8" type="ORF">RMQ67_01535</name>
</gene>
<feature type="transmembrane region" description="Helical" evidence="7">
    <location>
        <begin position="137"/>
        <end position="156"/>
    </location>
</feature>
<reference evidence="8" key="1">
    <citation type="submission" date="2023-09" db="EMBL/GenBank/DDBJ databases">
        <title>Arcobacter tbilisiensis sp. nov. isolated from chicken meat in Tbilisi, Georgia.</title>
        <authorList>
            <person name="Matthias R."/>
            <person name="Zautner A.E."/>
        </authorList>
    </citation>
    <scope>NUCLEOTIDE SEQUENCE</scope>
    <source>
        <strain evidence="9">LEO 101</strain>
        <strain evidence="10">LEO 50</strain>
        <strain evidence="8">LEO 53</strain>
    </source>
</reference>
<proteinExistence type="predicted"/>
<evidence type="ECO:0000256" key="7">
    <source>
        <dbReference type="SAM" id="Phobius"/>
    </source>
</evidence>
<keyword evidence="2" id="KW-0813">Transport</keyword>
<accession>A0AA96DS79</accession>
<dbReference type="GO" id="GO:0016020">
    <property type="term" value="C:membrane"/>
    <property type="evidence" value="ECO:0007669"/>
    <property type="project" value="UniProtKB-SubCell"/>
</dbReference>
<dbReference type="InterPro" id="IPR004776">
    <property type="entry name" value="Mem_transp_PIN-like"/>
</dbReference>
<dbReference type="AlphaFoldDB" id="A0AA96DS79"/>
<feature type="transmembrane region" description="Helical" evidence="7">
    <location>
        <begin position="42"/>
        <end position="63"/>
    </location>
</feature>
<organism evidence="8">
    <name type="scientific">Arcobacter sp. AZ-2023</name>
    <dbReference type="NCBI Taxonomy" id="3074453"/>
    <lineage>
        <taxon>Bacteria</taxon>
        <taxon>Pseudomonadati</taxon>
        <taxon>Campylobacterota</taxon>
        <taxon>Epsilonproteobacteria</taxon>
        <taxon>Campylobacterales</taxon>
        <taxon>Arcobacteraceae</taxon>
        <taxon>Arcobacter</taxon>
    </lineage>
</organism>
<keyword evidence="3" id="KW-1003">Cell membrane</keyword>
<feature type="transmembrane region" description="Helical" evidence="7">
    <location>
        <begin position="12"/>
        <end position="30"/>
    </location>
</feature>
<sequence>MAKKNLKTQIDEKTLVLLSLYFLQPIMIFWGLTKEPINYEFVLSPIFFLICMGSTLLLMLLYSKFLFSSKTDENIFLATALIGNTGNLGIPLGIALFGVESVPYTSIINISNIFFMYTISIYFFARDKFNFKESIKSIFKIPVIWFAIFALAFNYFEFKIPKEFDFALQMGAYTSLTLQLIIFGTYLYSVKVKSIPWKLSLQISFAKHILLPIIGIIVVVNFTNFNPMIASILVMELMMPLAVNNVNFSVVYNTKPTDVAATILVSSAIFIAILHFYIEIIDYFIG</sequence>
<dbReference type="EMBL" id="CP134855">
    <property type="protein sequence ID" value="WNL32953.1"/>
    <property type="molecule type" value="Genomic_DNA"/>
</dbReference>
<dbReference type="EMBL" id="CP135130">
    <property type="protein sequence ID" value="WNP39103.1"/>
    <property type="molecule type" value="Genomic_DNA"/>
</dbReference>
<dbReference type="GO" id="GO:0055085">
    <property type="term" value="P:transmembrane transport"/>
    <property type="evidence" value="ECO:0007669"/>
    <property type="project" value="InterPro"/>
</dbReference>
<keyword evidence="5 7" id="KW-1133">Transmembrane helix</keyword>
<dbReference type="PANTHER" id="PTHR36838">
    <property type="entry name" value="AUXIN EFFLUX CARRIER FAMILY PROTEIN"/>
    <property type="match status" value="1"/>
</dbReference>
<evidence type="ECO:0000256" key="4">
    <source>
        <dbReference type="ARBA" id="ARBA00022692"/>
    </source>
</evidence>
<evidence type="ECO:0000256" key="1">
    <source>
        <dbReference type="ARBA" id="ARBA00004141"/>
    </source>
</evidence>
<keyword evidence="6 7" id="KW-0472">Membrane</keyword>
<dbReference type="PANTHER" id="PTHR36838:SF3">
    <property type="entry name" value="TRANSPORTER AUXIN EFFLUX CARRIER EC FAMILY"/>
    <property type="match status" value="1"/>
</dbReference>
<feature type="transmembrane region" description="Helical" evidence="7">
    <location>
        <begin position="259"/>
        <end position="278"/>
    </location>
</feature>
<evidence type="ECO:0000256" key="6">
    <source>
        <dbReference type="ARBA" id="ARBA00023136"/>
    </source>
</evidence>
<evidence type="ECO:0000313" key="10">
    <source>
        <dbReference type="EMBL" id="WNP41195.1"/>
    </source>
</evidence>
<feature type="transmembrane region" description="Helical" evidence="7">
    <location>
        <begin position="104"/>
        <end position="125"/>
    </location>
</feature>
<feature type="transmembrane region" description="Helical" evidence="7">
    <location>
        <begin position="75"/>
        <end position="98"/>
    </location>
</feature>
<name>A0AA96DS79_9BACT</name>
<evidence type="ECO:0000313" key="9">
    <source>
        <dbReference type="EMBL" id="WNP39103.1"/>
    </source>
</evidence>
<keyword evidence="4 7" id="KW-0812">Transmembrane</keyword>
<dbReference type="EMBL" id="CP135131">
    <property type="protein sequence ID" value="WNP41195.1"/>
    <property type="molecule type" value="Genomic_DNA"/>
</dbReference>